<dbReference type="Gene3D" id="3.60.20.10">
    <property type="entry name" value="Glutamine Phosphoribosylpyrophosphate, subunit 1, domain 1"/>
    <property type="match status" value="1"/>
</dbReference>
<dbReference type="CDD" id="cd06223">
    <property type="entry name" value="PRTases_typeI"/>
    <property type="match status" value="1"/>
</dbReference>
<dbReference type="CDD" id="cd00715">
    <property type="entry name" value="GPATase_N"/>
    <property type="match status" value="1"/>
</dbReference>
<dbReference type="InterPro" id="IPR017932">
    <property type="entry name" value="GATase_2_dom"/>
</dbReference>
<keyword evidence="7 11" id="KW-0411">Iron-sulfur</keyword>
<reference evidence="13 14" key="1">
    <citation type="submission" date="2018-08" db="EMBL/GenBank/DDBJ databases">
        <title>A genome reference for cultivated species of the human gut microbiota.</title>
        <authorList>
            <person name="Zou Y."/>
            <person name="Xue W."/>
            <person name="Luo G."/>
        </authorList>
    </citation>
    <scope>NUCLEOTIDE SEQUENCE [LARGE SCALE GENOMIC DNA]</scope>
    <source>
        <strain evidence="13 14">AM25-6</strain>
    </source>
</reference>
<dbReference type="PROSITE" id="PS51278">
    <property type="entry name" value="GATASE_TYPE_2"/>
    <property type="match status" value="1"/>
</dbReference>
<dbReference type="Proteomes" id="UP000261212">
    <property type="component" value="Unassembled WGS sequence"/>
</dbReference>
<evidence type="ECO:0000256" key="11">
    <source>
        <dbReference type="PIRSR" id="PIRSR000485-3"/>
    </source>
</evidence>
<keyword evidence="7" id="KW-0004">4Fe-4S</keyword>
<evidence type="ECO:0000259" key="12">
    <source>
        <dbReference type="PROSITE" id="PS51278"/>
    </source>
</evidence>
<evidence type="ECO:0000256" key="8">
    <source>
        <dbReference type="PIRNR" id="PIRNR000485"/>
    </source>
</evidence>
<dbReference type="InterPro" id="IPR035584">
    <property type="entry name" value="PurF_N"/>
</dbReference>
<organism evidence="13 14">
    <name type="scientific">Anaerofustis stercorihominis</name>
    <dbReference type="NCBI Taxonomy" id="214853"/>
    <lineage>
        <taxon>Bacteria</taxon>
        <taxon>Bacillati</taxon>
        <taxon>Bacillota</taxon>
        <taxon>Clostridia</taxon>
        <taxon>Eubacteriales</taxon>
        <taxon>Eubacteriaceae</taxon>
        <taxon>Anaerofustis</taxon>
    </lineage>
</organism>
<dbReference type="InterPro" id="IPR029057">
    <property type="entry name" value="PRTase-like"/>
</dbReference>
<dbReference type="GO" id="GO:0000287">
    <property type="term" value="F:magnesium ion binding"/>
    <property type="evidence" value="ECO:0007669"/>
    <property type="project" value="UniProtKB-UniRule"/>
</dbReference>
<comment type="pathway">
    <text evidence="1 7 8">Purine metabolism; IMP biosynthesis via de novo pathway; N(1)-(5-phospho-D-ribosyl)glycinamide from 5-phospho-alpha-D-ribose 1-diphosphate: step 1/2.</text>
</comment>
<feature type="binding site" evidence="7 10">
    <location>
        <position position="299"/>
    </location>
    <ligand>
        <name>Mg(2+)</name>
        <dbReference type="ChEBI" id="CHEBI:18420"/>
    </ligand>
</feature>
<comment type="caution">
    <text evidence="13">The sequence shown here is derived from an EMBL/GenBank/DDBJ whole genome shotgun (WGS) entry which is preliminary data.</text>
</comment>
<dbReference type="RefSeq" id="WP_007049913.1">
    <property type="nucleotide sequence ID" value="NZ_CABKNJ010000001.1"/>
</dbReference>
<keyword evidence="4 7" id="KW-0808">Transferase</keyword>
<evidence type="ECO:0000256" key="5">
    <source>
        <dbReference type="ARBA" id="ARBA00022755"/>
    </source>
</evidence>
<dbReference type="SUPFAM" id="SSF56235">
    <property type="entry name" value="N-terminal nucleophile aminohydrolases (Ntn hydrolases)"/>
    <property type="match status" value="1"/>
</dbReference>
<keyword evidence="7 10" id="KW-0460">Magnesium</keyword>
<keyword evidence="5 7" id="KW-0658">Purine biosynthesis</keyword>
<dbReference type="PANTHER" id="PTHR11907">
    <property type="entry name" value="AMIDOPHOSPHORIBOSYLTRANSFERASE"/>
    <property type="match status" value="1"/>
</dbReference>
<dbReference type="PIRSF" id="PIRSF000485">
    <property type="entry name" value="Amd_phspho_trans"/>
    <property type="match status" value="1"/>
</dbReference>
<evidence type="ECO:0000313" key="13">
    <source>
        <dbReference type="EMBL" id="RGD75556.1"/>
    </source>
</evidence>
<dbReference type="SUPFAM" id="SSF53271">
    <property type="entry name" value="PRTase-like"/>
    <property type="match status" value="1"/>
</dbReference>
<dbReference type="Pfam" id="PF00156">
    <property type="entry name" value="Pribosyltran"/>
    <property type="match status" value="1"/>
</dbReference>
<feature type="binding site" evidence="7 11">
    <location>
        <position position="449"/>
    </location>
    <ligand>
        <name>[4Fe-4S] cluster</name>
        <dbReference type="ChEBI" id="CHEBI:49883"/>
    </ligand>
</feature>
<dbReference type="AlphaFoldDB" id="A0A3E3E2J4"/>
<evidence type="ECO:0000256" key="10">
    <source>
        <dbReference type="PIRSR" id="PIRSR000485-2"/>
    </source>
</evidence>
<feature type="binding site" evidence="7 10">
    <location>
        <position position="361"/>
    </location>
    <ligand>
        <name>Mg(2+)</name>
        <dbReference type="ChEBI" id="CHEBI:18420"/>
    </ligand>
</feature>
<keyword evidence="7 10" id="KW-0479">Metal-binding</keyword>
<comment type="catalytic activity">
    <reaction evidence="7 8">
        <text>5-phospho-beta-D-ribosylamine + L-glutamate + diphosphate = 5-phospho-alpha-D-ribose 1-diphosphate + L-glutamine + H2O</text>
        <dbReference type="Rhea" id="RHEA:14905"/>
        <dbReference type="ChEBI" id="CHEBI:15377"/>
        <dbReference type="ChEBI" id="CHEBI:29985"/>
        <dbReference type="ChEBI" id="CHEBI:33019"/>
        <dbReference type="ChEBI" id="CHEBI:58017"/>
        <dbReference type="ChEBI" id="CHEBI:58359"/>
        <dbReference type="ChEBI" id="CHEBI:58681"/>
        <dbReference type="EC" id="2.4.2.14"/>
    </reaction>
</comment>
<dbReference type="GO" id="GO:0051539">
    <property type="term" value="F:4 iron, 4 sulfur cluster binding"/>
    <property type="evidence" value="ECO:0007669"/>
    <property type="project" value="UniProtKB-KW"/>
</dbReference>
<evidence type="ECO:0000313" key="14">
    <source>
        <dbReference type="Proteomes" id="UP000261212"/>
    </source>
</evidence>
<evidence type="ECO:0000256" key="4">
    <source>
        <dbReference type="ARBA" id="ARBA00022679"/>
    </source>
</evidence>
<evidence type="ECO:0000256" key="9">
    <source>
        <dbReference type="PIRSR" id="PIRSR000485-1"/>
    </source>
</evidence>
<feature type="binding site" evidence="7 11">
    <location>
        <position position="398"/>
    </location>
    <ligand>
        <name>[4Fe-4S] cluster</name>
        <dbReference type="ChEBI" id="CHEBI:49883"/>
    </ligand>
</feature>
<gene>
    <name evidence="7" type="primary">purF</name>
    <name evidence="13" type="ORF">DW687_04315</name>
</gene>
<name>A0A3E3E2J4_9FIRM</name>
<comment type="cofactor">
    <cofactor evidence="7 10">
        <name>Mg(2+)</name>
        <dbReference type="ChEBI" id="CHEBI:18420"/>
    </cofactor>
    <text evidence="7 10">Binds 1 Mg(2+) ion per subunit.</text>
</comment>
<evidence type="ECO:0000256" key="1">
    <source>
        <dbReference type="ARBA" id="ARBA00005209"/>
    </source>
</evidence>
<feature type="binding site" evidence="7 10">
    <location>
        <position position="362"/>
    </location>
    <ligand>
        <name>Mg(2+)</name>
        <dbReference type="ChEBI" id="CHEBI:18420"/>
    </ligand>
</feature>
<dbReference type="UniPathway" id="UPA00074">
    <property type="reaction ID" value="UER00124"/>
</dbReference>
<dbReference type="InterPro" id="IPR005854">
    <property type="entry name" value="PurF"/>
</dbReference>
<comment type="similarity">
    <text evidence="2 7 8">In the C-terminal section; belongs to the purine/pyrimidine phosphoribosyltransferase family.</text>
</comment>
<evidence type="ECO:0000256" key="2">
    <source>
        <dbReference type="ARBA" id="ARBA00010138"/>
    </source>
</evidence>
<dbReference type="GeneID" id="98000254"/>
<dbReference type="Pfam" id="PF13522">
    <property type="entry name" value="GATase_6"/>
    <property type="match status" value="1"/>
</dbReference>
<protein>
    <recommendedName>
        <fullName evidence="7">Amidophosphoribosyltransferase</fullName>
        <shortName evidence="7">ATase</shortName>
        <ecNumber evidence="7">2.4.2.14</ecNumber>
    </recommendedName>
    <alternativeName>
        <fullName evidence="7">Glutamine phosphoribosylpyrophosphate amidotransferase</fullName>
        <shortName evidence="7">GPATase</shortName>
    </alternativeName>
</protein>
<feature type="binding site" evidence="7 11">
    <location>
        <position position="250"/>
    </location>
    <ligand>
        <name>[4Fe-4S] cluster</name>
        <dbReference type="ChEBI" id="CHEBI:49883"/>
    </ligand>
</feature>
<dbReference type="GO" id="GO:0009113">
    <property type="term" value="P:purine nucleobase biosynthetic process"/>
    <property type="evidence" value="ECO:0007669"/>
    <property type="project" value="UniProtKB-UniRule"/>
</dbReference>
<dbReference type="NCBIfam" id="TIGR01134">
    <property type="entry name" value="purF"/>
    <property type="match status" value="1"/>
</dbReference>
<evidence type="ECO:0000256" key="6">
    <source>
        <dbReference type="ARBA" id="ARBA00022962"/>
    </source>
</evidence>
<dbReference type="InterPro" id="IPR029055">
    <property type="entry name" value="Ntn_hydrolases_N"/>
</dbReference>
<dbReference type="GO" id="GO:0006189">
    <property type="term" value="P:'de novo' IMP biosynthetic process"/>
    <property type="evidence" value="ECO:0007669"/>
    <property type="project" value="UniProtKB-UniRule"/>
</dbReference>
<keyword evidence="7 11" id="KW-0408">Iron</keyword>
<comment type="function">
    <text evidence="7">Catalyzes the formation of phosphoribosylamine from phosphoribosylpyrophosphate (PRPP) and glutamine.</text>
</comment>
<proteinExistence type="inferred from homology"/>
<feature type="active site" description="Nucleophile" evidence="7 9">
    <location>
        <position position="13"/>
    </location>
</feature>
<dbReference type="EMBL" id="QUSM01000002">
    <property type="protein sequence ID" value="RGD75556.1"/>
    <property type="molecule type" value="Genomic_DNA"/>
</dbReference>
<comment type="cofactor">
    <cofactor evidence="7 11">
        <name>[4Fe-4S] cluster</name>
        <dbReference type="ChEBI" id="CHEBI:49883"/>
    </cofactor>
    <text evidence="7 11">Binds 1 [4Fe-4S] cluster per subunit.</text>
</comment>
<dbReference type="HAMAP" id="MF_01931">
    <property type="entry name" value="PurF"/>
    <property type="match status" value="1"/>
</dbReference>
<dbReference type="InterPro" id="IPR000836">
    <property type="entry name" value="PRTase_dom"/>
</dbReference>
<evidence type="ECO:0000256" key="3">
    <source>
        <dbReference type="ARBA" id="ARBA00022676"/>
    </source>
</evidence>
<dbReference type="Gene3D" id="3.40.50.2020">
    <property type="match status" value="1"/>
</dbReference>
<keyword evidence="3 7" id="KW-0328">Glycosyltransferase</keyword>
<dbReference type="EC" id="2.4.2.14" evidence="7"/>
<accession>A0A3E3E2J4</accession>
<dbReference type="GO" id="GO:0004044">
    <property type="term" value="F:amidophosphoribosyltransferase activity"/>
    <property type="evidence" value="ECO:0007669"/>
    <property type="project" value="UniProtKB-UniRule"/>
</dbReference>
<feature type="domain" description="Glutamine amidotransferase type-2" evidence="12">
    <location>
        <begin position="13"/>
        <end position="234"/>
    </location>
</feature>
<sequence>MTLYQSDKFKDECGVMGVLQDTPENTAAYVYLGLYALQHRGQESCGIAVNNDTEITQHRGMGLVGDVFTSEELRKQKGDIAIGHVRYSTAGDSDIKNAQPLTVNCKDWQIALAHNGNLVNADAIKNMLQDDGVIFMTSSDTEVIANLIARNYKFGIVEALKRVGQIVKGAYALVLTMGDMLIGVRDPYGLRPLCLGQLDNGGYALASESCALDAINAKFVRDVEPGEIIVISDKNIESYKIESWAKPRRCIFELVYFARPDSLIDGDEVHESRARAGKLLAKVDEGKINADVVMAVPDSGVSAAIGYAEESGIPYGVGLIKNRYIGRTFIQPTQSMREEGVDIKLNVLRSNVEGKSVVLIDDSIVRGTTSKRIVDKLKKAGAKEVHFRVASPPTSYSCFFGIDTPNRDKLISSKLSMEEIKDFIGADSLYYLTIDELKQTVADFDKGYCMACFNGDYPMEVPFKEEQVRSSK</sequence>
<evidence type="ECO:0000256" key="7">
    <source>
        <dbReference type="HAMAP-Rule" id="MF_01931"/>
    </source>
</evidence>
<feature type="binding site" evidence="7 11">
    <location>
        <position position="452"/>
    </location>
    <ligand>
        <name>[4Fe-4S] cluster</name>
        <dbReference type="ChEBI" id="CHEBI:49883"/>
    </ligand>
</feature>
<keyword evidence="6 7" id="KW-0315">Glutamine amidotransferase</keyword>